<keyword evidence="5" id="KW-0963">Cytoplasm</keyword>
<dbReference type="InterPro" id="IPR029026">
    <property type="entry name" value="tRNA_m1G_MTases_N"/>
</dbReference>
<comment type="function">
    <text evidence="5">Specifically methylates the pseudouridine at position 1915 (m3Psi1915) in 23S rRNA.</text>
</comment>
<feature type="binding site" evidence="5">
    <location>
        <position position="71"/>
    </location>
    <ligand>
        <name>S-adenosyl-L-methionine</name>
        <dbReference type="ChEBI" id="CHEBI:59789"/>
    </ligand>
</feature>
<dbReference type="EMBL" id="CP025057">
    <property type="protein sequence ID" value="AUB31391.1"/>
    <property type="molecule type" value="Genomic_DNA"/>
</dbReference>
<evidence type="ECO:0000313" key="7">
    <source>
        <dbReference type="Proteomes" id="UP000231823"/>
    </source>
</evidence>
<dbReference type="PIRSF" id="PIRSF004505">
    <property type="entry name" value="MT_bac"/>
    <property type="match status" value="1"/>
</dbReference>
<dbReference type="Gene3D" id="3.40.1280.10">
    <property type="match status" value="1"/>
</dbReference>
<proteinExistence type="inferred from homology"/>
<dbReference type="OrthoDB" id="9806643at2"/>
<feature type="binding site" evidence="5">
    <location>
        <begin position="122"/>
        <end position="127"/>
    </location>
    <ligand>
        <name>S-adenosyl-L-methionine</name>
        <dbReference type="ChEBI" id="CHEBI:59789"/>
    </ligand>
</feature>
<organism evidence="6 7">
    <name type="scientific">Spiroplasma floricola 23-6</name>
    <dbReference type="NCBI Taxonomy" id="1336749"/>
    <lineage>
        <taxon>Bacteria</taxon>
        <taxon>Bacillati</taxon>
        <taxon>Mycoplasmatota</taxon>
        <taxon>Mollicutes</taxon>
        <taxon>Entomoplasmatales</taxon>
        <taxon>Spiroplasmataceae</taxon>
        <taxon>Spiroplasma</taxon>
    </lineage>
</organism>
<dbReference type="RefSeq" id="WP_100916378.1">
    <property type="nucleotide sequence ID" value="NZ_CP025057.1"/>
</dbReference>
<evidence type="ECO:0000256" key="1">
    <source>
        <dbReference type="ARBA" id="ARBA00022603"/>
    </source>
</evidence>
<dbReference type="Proteomes" id="UP000231823">
    <property type="component" value="Chromosome"/>
</dbReference>
<dbReference type="PANTHER" id="PTHR33603:SF1">
    <property type="entry name" value="RIBOSOMAL RNA LARGE SUBUNIT METHYLTRANSFERASE H"/>
    <property type="match status" value="1"/>
</dbReference>
<dbReference type="PANTHER" id="PTHR33603">
    <property type="entry name" value="METHYLTRANSFERASE"/>
    <property type="match status" value="1"/>
</dbReference>
<dbReference type="HAMAP" id="MF_00658">
    <property type="entry name" value="23SrRNA_methyltr_H"/>
    <property type="match status" value="1"/>
</dbReference>
<feature type="binding site" evidence="5">
    <location>
        <position position="103"/>
    </location>
    <ligand>
        <name>S-adenosyl-L-methionine</name>
        <dbReference type="ChEBI" id="CHEBI:59789"/>
    </ligand>
</feature>
<dbReference type="CDD" id="cd18081">
    <property type="entry name" value="RlmH-like"/>
    <property type="match status" value="1"/>
</dbReference>
<name>A0A2K8SD56_9MOLU</name>
<protein>
    <recommendedName>
        <fullName evidence="5">Ribosomal RNA large subunit methyltransferase H</fullName>
        <ecNumber evidence="5">2.1.1.177</ecNumber>
    </recommendedName>
    <alternativeName>
        <fullName evidence="5">23S rRNA (pseudouridine1915-N3)-methyltransferase</fullName>
    </alternativeName>
    <alternativeName>
        <fullName evidence="5">23S rRNA m3Psi1915 methyltransferase</fullName>
    </alternativeName>
    <alternativeName>
        <fullName evidence="5">rRNA (pseudouridine-N3-)-methyltransferase RlmH</fullName>
    </alternativeName>
</protein>
<gene>
    <name evidence="5 6" type="primary">rlmH</name>
    <name evidence="6" type="ORF">SFLOR_v1c03340</name>
</gene>
<sequence length="154" mass="18379">MKIKLICFNKINKEFKEPYEFYINKIQKHCDLEIIEINEFDHGDIKSNMIKNEQNIHLRLKELKNFEIFLLDINAKQYSSKQIAKLLEENKNYKGGNICLIIGPSDGFSKEFRNLYQNKISFGLITLPYNLVRIVLLEQIYRGFKISKNQKYHK</sequence>
<dbReference type="InterPro" id="IPR003742">
    <property type="entry name" value="RlmH-like"/>
</dbReference>
<keyword evidence="1 5" id="KW-0489">Methyltransferase</keyword>
<comment type="similarity">
    <text evidence="4 5">Belongs to the RNA methyltransferase RlmH family.</text>
</comment>
<dbReference type="KEGG" id="sfz:SFLOR_v1c03340"/>
<keyword evidence="2 5" id="KW-0808">Transferase</keyword>
<dbReference type="GO" id="GO:0070038">
    <property type="term" value="F:rRNA (pseudouridine-N3-)-methyltransferase activity"/>
    <property type="evidence" value="ECO:0007669"/>
    <property type="project" value="UniProtKB-UniRule"/>
</dbReference>
<evidence type="ECO:0000256" key="3">
    <source>
        <dbReference type="ARBA" id="ARBA00022691"/>
    </source>
</evidence>
<dbReference type="InterPro" id="IPR029028">
    <property type="entry name" value="Alpha/beta_knot_MTases"/>
</dbReference>
<evidence type="ECO:0000256" key="4">
    <source>
        <dbReference type="ARBA" id="ARBA00038303"/>
    </source>
</evidence>
<evidence type="ECO:0000256" key="2">
    <source>
        <dbReference type="ARBA" id="ARBA00022679"/>
    </source>
</evidence>
<comment type="subunit">
    <text evidence="5">Homodimer.</text>
</comment>
<keyword evidence="3 5" id="KW-0949">S-adenosyl-L-methionine</keyword>
<keyword evidence="5" id="KW-0698">rRNA processing</keyword>
<evidence type="ECO:0000256" key="5">
    <source>
        <dbReference type="HAMAP-Rule" id="MF_00658"/>
    </source>
</evidence>
<dbReference type="SUPFAM" id="SSF75217">
    <property type="entry name" value="alpha/beta knot"/>
    <property type="match status" value="1"/>
</dbReference>
<dbReference type="Pfam" id="PF02590">
    <property type="entry name" value="SPOUT_MTase"/>
    <property type="match status" value="1"/>
</dbReference>
<accession>A0A2K8SD56</accession>
<comment type="subcellular location">
    <subcellularLocation>
        <location evidence="5">Cytoplasm</location>
    </subcellularLocation>
</comment>
<dbReference type="GO" id="GO:0005737">
    <property type="term" value="C:cytoplasm"/>
    <property type="evidence" value="ECO:0007669"/>
    <property type="project" value="UniProtKB-SubCell"/>
</dbReference>
<dbReference type="EC" id="2.1.1.177" evidence="5"/>
<keyword evidence="7" id="KW-1185">Reference proteome</keyword>
<comment type="catalytic activity">
    <reaction evidence="5">
        <text>pseudouridine(1915) in 23S rRNA + S-adenosyl-L-methionine = N(3)-methylpseudouridine(1915) in 23S rRNA + S-adenosyl-L-homocysteine + H(+)</text>
        <dbReference type="Rhea" id="RHEA:42752"/>
        <dbReference type="Rhea" id="RHEA-COMP:10221"/>
        <dbReference type="Rhea" id="RHEA-COMP:10222"/>
        <dbReference type="ChEBI" id="CHEBI:15378"/>
        <dbReference type="ChEBI" id="CHEBI:57856"/>
        <dbReference type="ChEBI" id="CHEBI:59789"/>
        <dbReference type="ChEBI" id="CHEBI:65314"/>
        <dbReference type="ChEBI" id="CHEBI:74486"/>
        <dbReference type="EC" id="2.1.1.177"/>
    </reaction>
</comment>
<dbReference type="AlphaFoldDB" id="A0A2K8SD56"/>
<evidence type="ECO:0000313" key="6">
    <source>
        <dbReference type="EMBL" id="AUB31391.1"/>
    </source>
</evidence>
<reference evidence="6 7" key="1">
    <citation type="submission" date="2017-12" db="EMBL/GenBank/DDBJ databases">
        <title>Complete genome sequence of Spiroplasma floricola 23-6 (ATCC 29989).</title>
        <authorList>
            <person name="Tsai Y.-M."/>
            <person name="Wu P.-S."/>
            <person name="Lo W.-S."/>
            <person name="Kuo C.-H."/>
        </authorList>
    </citation>
    <scope>NUCLEOTIDE SEQUENCE [LARGE SCALE GENOMIC DNA]</scope>
    <source>
        <strain evidence="6 7">23-6</strain>
    </source>
</reference>